<feature type="region of interest" description="Disordered" evidence="1">
    <location>
        <begin position="511"/>
        <end position="561"/>
    </location>
</feature>
<dbReference type="AlphaFoldDB" id="A0A9P4JJJ8"/>
<reference evidence="2" key="1">
    <citation type="journal article" date="2020" name="Stud. Mycol.">
        <title>101 Dothideomycetes genomes: a test case for predicting lifestyles and emergence of pathogens.</title>
        <authorList>
            <person name="Haridas S."/>
            <person name="Albert R."/>
            <person name="Binder M."/>
            <person name="Bloem J."/>
            <person name="Labutti K."/>
            <person name="Salamov A."/>
            <person name="Andreopoulos B."/>
            <person name="Baker S."/>
            <person name="Barry K."/>
            <person name="Bills G."/>
            <person name="Bluhm B."/>
            <person name="Cannon C."/>
            <person name="Castanera R."/>
            <person name="Culley D."/>
            <person name="Daum C."/>
            <person name="Ezra D."/>
            <person name="Gonzalez J."/>
            <person name="Henrissat B."/>
            <person name="Kuo A."/>
            <person name="Liang C."/>
            <person name="Lipzen A."/>
            <person name="Lutzoni F."/>
            <person name="Magnuson J."/>
            <person name="Mondo S."/>
            <person name="Nolan M."/>
            <person name="Ohm R."/>
            <person name="Pangilinan J."/>
            <person name="Park H.-J."/>
            <person name="Ramirez L."/>
            <person name="Alfaro M."/>
            <person name="Sun H."/>
            <person name="Tritt A."/>
            <person name="Yoshinaga Y."/>
            <person name="Zwiers L.-H."/>
            <person name="Turgeon B."/>
            <person name="Goodwin S."/>
            <person name="Spatafora J."/>
            <person name="Crous P."/>
            <person name="Grigoriev I."/>
        </authorList>
    </citation>
    <scope>NUCLEOTIDE SEQUENCE</scope>
    <source>
        <strain evidence="2">ATCC 74209</strain>
    </source>
</reference>
<proteinExistence type="predicted"/>
<evidence type="ECO:0000256" key="1">
    <source>
        <dbReference type="SAM" id="MobiDB-lite"/>
    </source>
</evidence>
<sequence>MSSRHRTLSEVWVQLQNRHDIANILREILGQHAVDSTLQEDVSQNVQEATRSVIWIKTIFDLQRTYLSGIATGLSECPPYVLSYLLPSELLFSTILYLINIKSKLFSSQTTLLTKDFTRQRHILAQTTLSGLRLLLIRRETISTQDKWRLQAAINAAWQHDRLLGVEAFVVSQLFAPVLDSVNESRVNAYIQEWSNARLPTYAAGLYPLDIRPETFVTGLIHGTMEEDWADAYWVLFDCLWAVESAVTQRFVDLRRQGSTTGLCTSLSDEVDETLELICQTRTSLLITVFHSTGPMTPPPGLMDSLAINLLDWNDDLERFLSRQDSILQRSAGQPEPTRTTRYGKQVSGLNSYYENAERAFCEWLSNRKAGHEQFNAKTSVSSDDMQDTVRDWIIRMTPTNAETQAKDLEGSLLPVYIVNCPKLHVLPKKLLEYKLRWCDKWAYESVQENSPIVNWKEGIQCPSCPSGDKIKFARLVEPFQSLTTALDRLQVDDYSLSQYSIRDYGSYDAASGTSASEADSGAVSASSQPTLPNNAPPQTSHPNTGISTISLPTENPPGYLDSPVSPAVQTQFFRGQGTYSSLDSPVSPFTESLNVPIPLASRMSVDLPIPVNTPPTSDPAIDIRSDISSLRLNTPSTESSKSMGSISKPKSSRTVRIANSIRRKPTPKEKEPYPLPKDPSFVFSTSGHSLLLWGKGGDYLIRFDIPSNDTTSIQGCKYTITGIEAATAGNHKCVVIINALQKRRLVVYNGINISPESEIELDHGRAGDICLAVSRNDQYVATSINDEITIYKVEEGGIRALAFHHQIQVYELRGGNVHRRTIPVGRSKNPAVAEQFKDPGWFGTSGKGISSKEAAEEAQRSGAIVSRKLYFSPDSQRLVVATQLGDHHVYVDVWDCSREPVSMISENSRSFPLPPWTLNDGDLTGVFYDPVRRCAVLTAFLGKEYPLMIPFPGYDDLQNEVYSTKIIYAAQSPSSQNFVVANAMTEMIQFEYSPTGILVPRKLKKATAKISTNAFKPGCIALAMPLENCLQCFWIKDGSKCMLRNIKLGAGETFKDYDIRPHYDRLMSMKTRAVIARAPTLRIPELDSGDPNLGPSQLSLSRSLSTSISRTDLGESSWRS</sequence>
<keyword evidence="3" id="KW-1185">Reference proteome</keyword>
<dbReference type="Proteomes" id="UP000799536">
    <property type="component" value="Unassembled WGS sequence"/>
</dbReference>
<dbReference type="EMBL" id="ML994075">
    <property type="protein sequence ID" value="KAF2199454.1"/>
    <property type="molecule type" value="Genomic_DNA"/>
</dbReference>
<dbReference type="OrthoDB" id="5411560at2759"/>
<feature type="compositionally biased region" description="Polar residues" evidence="1">
    <location>
        <begin position="630"/>
        <end position="655"/>
    </location>
</feature>
<organism evidence="2 3">
    <name type="scientific">Delitschia confertaspora ATCC 74209</name>
    <dbReference type="NCBI Taxonomy" id="1513339"/>
    <lineage>
        <taxon>Eukaryota</taxon>
        <taxon>Fungi</taxon>
        <taxon>Dikarya</taxon>
        <taxon>Ascomycota</taxon>
        <taxon>Pezizomycotina</taxon>
        <taxon>Dothideomycetes</taxon>
        <taxon>Pleosporomycetidae</taxon>
        <taxon>Pleosporales</taxon>
        <taxon>Delitschiaceae</taxon>
        <taxon>Delitschia</taxon>
    </lineage>
</organism>
<protein>
    <submittedName>
        <fullName evidence="2">Uncharacterized protein</fullName>
    </submittedName>
</protein>
<dbReference type="SUPFAM" id="SSF69322">
    <property type="entry name" value="Tricorn protease domain 2"/>
    <property type="match status" value="1"/>
</dbReference>
<feature type="region of interest" description="Disordered" evidence="1">
    <location>
        <begin position="630"/>
        <end position="677"/>
    </location>
</feature>
<comment type="caution">
    <text evidence="2">The sequence shown here is derived from an EMBL/GenBank/DDBJ whole genome shotgun (WGS) entry which is preliminary data.</text>
</comment>
<name>A0A9P4JJJ8_9PLEO</name>
<feature type="compositionally biased region" description="Polar residues" evidence="1">
    <location>
        <begin position="512"/>
        <end position="554"/>
    </location>
</feature>
<accession>A0A9P4JJJ8</accession>
<evidence type="ECO:0000313" key="2">
    <source>
        <dbReference type="EMBL" id="KAF2199454.1"/>
    </source>
</evidence>
<evidence type="ECO:0000313" key="3">
    <source>
        <dbReference type="Proteomes" id="UP000799536"/>
    </source>
</evidence>
<gene>
    <name evidence="2" type="ORF">GQ43DRAFT_464818</name>
</gene>